<organism evidence="3 4">
    <name type="scientific">Brassica carinata</name>
    <name type="common">Ethiopian mustard</name>
    <name type="synonym">Abyssinian cabbage</name>
    <dbReference type="NCBI Taxonomy" id="52824"/>
    <lineage>
        <taxon>Eukaryota</taxon>
        <taxon>Viridiplantae</taxon>
        <taxon>Streptophyta</taxon>
        <taxon>Embryophyta</taxon>
        <taxon>Tracheophyta</taxon>
        <taxon>Spermatophyta</taxon>
        <taxon>Magnoliopsida</taxon>
        <taxon>eudicotyledons</taxon>
        <taxon>Gunneridae</taxon>
        <taxon>Pentapetalae</taxon>
        <taxon>rosids</taxon>
        <taxon>malvids</taxon>
        <taxon>Brassicales</taxon>
        <taxon>Brassicaceae</taxon>
        <taxon>Brassiceae</taxon>
        <taxon>Brassica</taxon>
    </lineage>
</organism>
<reference evidence="3 4" key="1">
    <citation type="submission" date="2020-02" db="EMBL/GenBank/DDBJ databases">
        <authorList>
            <person name="Ma Q."/>
            <person name="Huang Y."/>
            <person name="Song X."/>
            <person name="Pei D."/>
        </authorList>
    </citation>
    <scope>NUCLEOTIDE SEQUENCE [LARGE SCALE GENOMIC DNA]</scope>
    <source>
        <strain evidence="3">Sxm20200214</strain>
        <tissue evidence="3">Leaf</tissue>
    </source>
</reference>
<evidence type="ECO:0000256" key="1">
    <source>
        <dbReference type="SAM" id="MobiDB-lite"/>
    </source>
</evidence>
<proteinExistence type="predicted"/>
<sequence length="65" mass="7225">MSFAIRMMIMTLSLQILTAFLFITATASSPPPSGFTMDLIHRRTNSSSSQRPNTDDQLRSSPYAD</sequence>
<dbReference type="Proteomes" id="UP000886595">
    <property type="component" value="Unassembled WGS sequence"/>
</dbReference>
<keyword evidence="4" id="KW-1185">Reference proteome</keyword>
<comment type="caution">
    <text evidence="3">The sequence shown here is derived from an EMBL/GenBank/DDBJ whole genome shotgun (WGS) entry which is preliminary data.</text>
</comment>
<feature type="chain" id="PRO_5036498526" description="Secreted protein" evidence="2">
    <location>
        <begin position="29"/>
        <end position="65"/>
    </location>
</feature>
<protein>
    <recommendedName>
        <fullName evidence="5">Secreted protein</fullName>
    </recommendedName>
</protein>
<keyword evidence="2" id="KW-0732">Signal</keyword>
<evidence type="ECO:0000313" key="4">
    <source>
        <dbReference type="Proteomes" id="UP000886595"/>
    </source>
</evidence>
<evidence type="ECO:0000313" key="3">
    <source>
        <dbReference type="EMBL" id="KAG2286064.1"/>
    </source>
</evidence>
<name>A0A8X7UPI1_BRACI</name>
<evidence type="ECO:0008006" key="5">
    <source>
        <dbReference type="Google" id="ProtNLM"/>
    </source>
</evidence>
<dbReference type="EMBL" id="JAAMPC010000010">
    <property type="protein sequence ID" value="KAG2286064.1"/>
    <property type="molecule type" value="Genomic_DNA"/>
</dbReference>
<evidence type="ECO:0000256" key="2">
    <source>
        <dbReference type="SAM" id="SignalP"/>
    </source>
</evidence>
<feature type="region of interest" description="Disordered" evidence="1">
    <location>
        <begin position="29"/>
        <end position="65"/>
    </location>
</feature>
<dbReference type="AlphaFoldDB" id="A0A8X7UPI1"/>
<gene>
    <name evidence="3" type="ORF">Bca52824_045668</name>
</gene>
<accession>A0A8X7UPI1</accession>
<feature type="signal peptide" evidence="2">
    <location>
        <begin position="1"/>
        <end position="28"/>
    </location>
</feature>